<gene>
    <name evidence="1" type="ORF">H8S00_01855</name>
</gene>
<dbReference type="CDD" id="cd06462">
    <property type="entry name" value="Peptidase_S24_S26"/>
    <property type="match status" value="1"/>
</dbReference>
<dbReference type="Proteomes" id="UP000597877">
    <property type="component" value="Unassembled WGS sequence"/>
</dbReference>
<comment type="caution">
    <text evidence="1">The sequence shown here is derived from an EMBL/GenBank/DDBJ whole genome shotgun (WGS) entry which is preliminary data.</text>
</comment>
<evidence type="ECO:0000313" key="1">
    <source>
        <dbReference type="EMBL" id="MBC5666741.1"/>
    </source>
</evidence>
<name>A0ABR7EZH4_9FIRM</name>
<accession>A0ABR7EZH4</accession>
<keyword evidence="2" id="KW-1185">Reference proteome</keyword>
<dbReference type="RefSeq" id="WP_186839884.1">
    <property type="nucleotide sequence ID" value="NZ_JACOOZ010000001.1"/>
</dbReference>
<reference evidence="1 2" key="1">
    <citation type="submission" date="2020-08" db="EMBL/GenBank/DDBJ databases">
        <title>Genome public.</title>
        <authorList>
            <person name="Liu C."/>
            <person name="Sun Q."/>
        </authorList>
    </citation>
    <scope>NUCLEOTIDE SEQUENCE [LARGE SCALE GENOMIC DNA]</scope>
    <source>
        <strain evidence="1 2">BX4</strain>
    </source>
</reference>
<dbReference type="EMBL" id="JACOOZ010000001">
    <property type="protein sequence ID" value="MBC5666741.1"/>
    <property type="molecule type" value="Genomic_DNA"/>
</dbReference>
<evidence type="ECO:0000313" key="2">
    <source>
        <dbReference type="Proteomes" id="UP000597877"/>
    </source>
</evidence>
<dbReference type="SUPFAM" id="SSF51306">
    <property type="entry name" value="LexA/Signal peptidase"/>
    <property type="match status" value="1"/>
</dbReference>
<proteinExistence type="predicted"/>
<organism evidence="1 2">
    <name type="scientific">Eubacterium segne</name>
    <dbReference type="NCBI Taxonomy" id="2763045"/>
    <lineage>
        <taxon>Bacteria</taxon>
        <taxon>Bacillati</taxon>
        <taxon>Bacillota</taxon>
        <taxon>Clostridia</taxon>
        <taxon>Eubacteriales</taxon>
        <taxon>Eubacteriaceae</taxon>
        <taxon>Eubacterium</taxon>
    </lineage>
</organism>
<dbReference type="InterPro" id="IPR036286">
    <property type="entry name" value="LexA/Signal_pep-like_sf"/>
</dbReference>
<sequence>MEKTTIENAIKENGFYLSTIVGDSMMPLLRNRRDTVKIIPVSGRLKKYDLPLYKRPDGKYVLHRIVKVKKDHYVISGDNRGWREKVPFDWVIGVTDLIYRDQKEITADNREYVAYVKKTCRKYWIRRVKHIIKKCKLCIKNR</sequence>
<protein>
    <submittedName>
        <fullName evidence="1">S24/S26 family peptidase</fullName>
    </submittedName>
</protein>